<dbReference type="InterPro" id="IPR046673">
    <property type="entry name" value="ToxA_N"/>
</dbReference>
<evidence type="ECO:0000313" key="2">
    <source>
        <dbReference type="EMBL" id="RMT45465.1"/>
    </source>
</evidence>
<feature type="domain" description="Dermonecrotic toxin N-terminal" evidence="1">
    <location>
        <begin position="42"/>
        <end position="299"/>
    </location>
</feature>
<dbReference type="AlphaFoldDB" id="A0A3M5LCJ7"/>
<gene>
    <name evidence="2" type="ORF">ALP48_04395</name>
</gene>
<dbReference type="Gene3D" id="3.90.176.10">
    <property type="entry name" value="Toxin ADP-ribosyltransferase, Chain A, domain 1"/>
    <property type="match status" value="1"/>
</dbReference>
<protein>
    <recommendedName>
        <fullName evidence="1">Dermonecrotic toxin N-terminal domain-containing protein</fullName>
    </recommendedName>
</protein>
<accession>A0A3M5LCJ7</accession>
<sequence>MRWVITCMTSLTQEDVMSPPPSQASKTDQQLLRERAQQFVLDYPDLHDLAYIAASKIILQHTHRMFNPEQVYWHRFGSASSSPRTFTGWQHSGKPVQSMTLIELLIKHFSAHDQEASDELSLYGGFYTDGPDHGFFDERNEVPMLPQDVLNDMWTLDFSSLYTRRMERFWNTHSDNFCILAKAQYLVAAGHCLRKGQLSPDDFKQVTRVVIADPLQTPTLKALQEPLPLPPGVSVHTLDIDGIKAHDLLRIVIAGGREVIYWPDAEQPFMAFDSERALYHWLKEQFMGEQAAKAMTGHFLRGEASRTQDGARFARAVSDLLAHDWRADVRLINQSQAPIAGDPFIYLRDVARQAMSADADEILTSNTDLLKQIWIGYLSAFLRAFGGLAPLSWPVALTLVGASLANTGLNIDQAVNGKTPAQRKAGVLGAILNTLYLLFNLPLLMSIRVAPQPLQVTTTDVASISSEALEGGSVLADPLDNMEGNLLLDTLMPSAEEGRLRGVYTLGNGETWIKLAHLPYRVMFNEQQQCWMVVNPDNPFAFIGSKPVRLNAEGKWTLMASPGLQGGSPMDVQIPSGSASAPVGKPYATVGSSFWDRYLQTDIFNEQHFAETALARQKQVMSIWDATPEDVLESDSSPDGNEVYRDPWQGKHRVFKLGDDDYYAANITLYTQDDAQFNRFLRTGESLGRNQVRAIERLADDIHVVGYNNDVELYRGGSGDRGTSGAVFRSGQIKVGDVLVNTDVTSFSENPYVVSAFASSRAGAPASAMLGPVTFDDTSVVFVLPKGRYLRATPVAPFSASPDEAESIFLPGCYFQIDSIEEVSGEFYRIMKVQMQEVDRPIQGRALYDMRTGEPFSREQYALKLGTDAKVLVDRFFPQNPMTDLFSPR</sequence>
<dbReference type="Pfam" id="PF20178">
    <property type="entry name" value="ToxA_N"/>
    <property type="match status" value="1"/>
</dbReference>
<evidence type="ECO:0000313" key="3">
    <source>
        <dbReference type="Proteomes" id="UP000268096"/>
    </source>
</evidence>
<organism evidence="2 3">
    <name type="scientific">Pseudomonas syringae pv. solidagae</name>
    <dbReference type="NCBI Taxonomy" id="264458"/>
    <lineage>
        <taxon>Bacteria</taxon>
        <taxon>Pseudomonadati</taxon>
        <taxon>Pseudomonadota</taxon>
        <taxon>Gammaproteobacteria</taxon>
        <taxon>Pseudomonadales</taxon>
        <taxon>Pseudomonadaceae</taxon>
        <taxon>Pseudomonas</taxon>
        <taxon>Pseudomonas syringae</taxon>
    </lineage>
</organism>
<name>A0A3M5LCJ7_PSESX</name>
<proteinExistence type="predicted"/>
<dbReference type="PROSITE" id="PS51996">
    <property type="entry name" value="TR_MART"/>
    <property type="match status" value="1"/>
</dbReference>
<reference evidence="2 3" key="1">
    <citation type="submission" date="2018-08" db="EMBL/GenBank/DDBJ databases">
        <title>Recombination of ecologically and evolutionarily significant loci maintains genetic cohesion in the Pseudomonas syringae species complex.</title>
        <authorList>
            <person name="Dillon M."/>
            <person name="Thakur S."/>
            <person name="Almeida R.N.D."/>
            <person name="Weir B.S."/>
            <person name="Guttman D.S."/>
        </authorList>
    </citation>
    <scope>NUCLEOTIDE SEQUENCE [LARGE SCALE GENOMIC DNA]</scope>
    <source>
        <strain evidence="2 3">ICMP 16926</strain>
    </source>
</reference>
<dbReference type="EMBL" id="RBTH01000205">
    <property type="protein sequence ID" value="RMT45465.1"/>
    <property type="molecule type" value="Genomic_DNA"/>
</dbReference>
<dbReference type="Proteomes" id="UP000268096">
    <property type="component" value="Unassembled WGS sequence"/>
</dbReference>
<comment type="caution">
    <text evidence="2">The sequence shown here is derived from an EMBL/GenBank/DDBJ whole genome shotgun (WGS) entry which is preliminary data.</text>
</comment>
<evidence type="ECO:0000259" key="1">
    <source>
        <dbReference type="Pfam" id="PF20178"/>
    </source>
</evidence>
<dbReference type="SUPFAM" id="SSF56399">
    <property type="entry name" value="ADP-ribosylation"/>
    <property type="match status" value="1"/>
</dbReference>